<dbReference type="Pfam" id="PF03107">
    <property type="entry name" value="C1_2"/>
    <property type="match status" value="6"/>
</dbReference>
<feature type="domain" description="DC1" evidence="2">
    <location>
        <begin position="215"/>
        <end position="261"/>
    </location>
</feature>
<dbReference type="AlphaFoldDB" id="A0A6J0NWT7"/>
<feature type="domain" description="DC1" evidence="2">
    <location>
        <begin position="471"/>
        <end position="519"/>
    </location>
</feature>
<reference evidence="5" key="1">
    <citation type="submission" date="2025-08" db="UniProtKB">
        <authorList>
            <consortium name="RefSeq"/>
        </authorList>
    </citation>
    <scope>IDENTIFICATION</scope>
    <source>
        <tissue evidence="5">Leaf</tissue>
    </source>
</reference>
<sequence>MDSEPETKLISLIYQLITLDDFHRAVLHLMKPEWESKIKPMVIQIIHLVRSMDLESESELMSLVTQTISLFNSTDLDSQPKPLSQLITLLSQKVSLDSAVDTDLEFSSLLPQTVKLDPQPELVLLICQIVFLVVYSQFKKLISLRPQVQVDLIQGKFHVDEEPLPHGYGKWNCLPTNWEQFRLAREDATHFLCRGCNGKNHERYDEAPVEIKHLLHPKHFLQLALLSYFSPTRKCYCCDEDLIKVFYYCSACDFAINIACAEKPPVLSINHPRWHEHTLALFPRRASLVCNVCALPDSTSPIYMCPPCDFVVHLRCLSLPRVIRISRHVHRIGFTPSFDQGDWSCGVCRTKIDNDCGGYSCIKTDCSYTAHSRCATQRNVWDGLELEGEPEGIEEKEVEPFVRISDGIIQHFTHQHHHLRLNENTGRDYDEDKVCQACVMPIYFGKFYSCMQCEFILHETCANFPRKTYSPIHPHLLTLIGGYDGVQPVTCSACNWICSGFFYKCGEEDCDFQLHVQCATIFEPLVRGSHAHPLFLTSKPEERRKCCVCKSLSLSMENETFNCIECECDFALCFKCATLPEKVRYKHDDHMLTLSYGKETSTMMYWCEACEGEVKPKERFYTCDEYCCVTLHIECLLGKYLYMKPGSSFLISRDRKVSVLSNNHHMSRPICCHCKKRCTGKVVFQFRGKLICSIECVVNFL</sequence>
<proteinExistence type="predicted"/>
<evidence type="ECO:0000256" key="1">
    <source>
        <dbReference type="ARBA" id="ARBA00022737"/>
    </source>
</evidence>
<keyword evidence="1" id="KW-0677">Repeat</keyword>
<evidence type="ECO:0000259" key="2">
    <source>
        <dbReference type="Pfam" id="PF03107"/>
    </source>
</evidence>
<evidence type="ECO:0000313" key="5">
    <source>
        <dbReference type="RefSeq" id="XP_018488203.2"/>
    </source>
</evidence>
<dbReference type="PANTHER" id="PTHR32410">
    <property type="entry name" value="CYSTEINE/HISTIDINE-RICH C1 DOMAIN FAMILY PROTEIN"/>
    <property type="match status" value="1"/>
</dbReference>
<feature type="domain" description="DC1-like C-terminal" evidence="3">
    <location>
        <begin position="657"/>
        <end position="697"/>
    </location>
</feature>
<dbReference type="Gene3D" id="3.30.40.10">
    <property type="entry name" value="Zinc/RING finger domain, C3HC4 (zinc finger)"/>
    <property type="match status" value="1"/>
</dbReference>
<dbReference type="SUPFAM" id="SSF57889">
    <property type="entry name" value="Cysteine-rich domain"/>
    <property type="match status" value="4"/>
</dbReference>
<dbReference type="PANTHER" id="PTHR32410:SF153">
    <property type="entry name" value="CHP-RICH ZINC FINGER PROTEIN-LIKE-RELATED"/>
    <property type="match status" value="1"/>
</dbReference>
<dbReference type="GeneID" id="108858834"/>
<feature type="domain" description="DC1" evidence="2">
    <location>
        <begin position="412"/>
        <end position="462"/>
    </location>
</feature>
<dbReference type="RefSeq" id="XP_018488203.2">
    <property type="nucleotide sequence ID" value="XM_018632701.2"/>
</dbReference>
<feature type="domain" description="DC1" evidence="2">
    <location>
        <begin position="327"/>
        <end position="375"/>
    </location>
</feature>
<name>A0A6J0NWT7_RAPSA</name>
<feature type="domain" description="DC1" evidence="2">
    <location>
        <begin position="586"/>
        <end position="635"/>
    </location>
</feature>
<protein>
    <submittedName>
        <fullName evidence="5">Uncharacterized protein LOC108858834</fullName>
    </submittedName>
</protein>
<dbReference type="OrthoDB" id="1024584at2759"/>
<dbReference type="Pfam" id="PF22926">
    <property type="entry name" value="C1-like_CT"/>
    <property type="match status" value="1"/>
</dbReference>
<dbReference type="Proteomes" id="UP000504610">
    <property type="component" value="Unplaced"/>
</dbReference>
<gene>
    <name evidence="5" type="primary">LOC108858834</name>
</gene>
<dbReference type="InterPro" id="IPR053192">
    <property type="entry name" value="Vacuole_Formation_Reg"/>
</dbReference>
<accession>A0A6J0NWT7</accession>
<evidence type="ECO:0000313" key="4">
    <source>
        <dbReference type="Proteomes" id="UP000504610"/>
    </source>
</evidence>
<keyword evidence="4" id="KW-1185">Reference proteome</keyword>
<dbReference type="InterPro" id="IPR046349">
    <property type="entry name" value="C1-like_sf"/>
</dbReference>
<dbReference type="InterPro" id="IPR013083">
    <property type="entry name" value="Znf_RING/FYVE/PHD"/>
</dbReference>
<organism evidence="4 5">
    <name type="scientific">Raphanus sativus</name>
    <name type="common">Radish</name>
    <name type="synonym">Raphanus raphanistrum var. sativus</name>
    <dbReference type="NCBI Taxonomy" id="3726"/>
    <lineage>
        <taxon>Eukaryota</taxon>
        <taxon>Viridiplantae</taxon>
        <taxon>Streptophyta</taxon>
        <taxon>Embryophyta</taxon>
        <taxon>Tracheophyta</taxon>
        <taxon>Spermatophyta</taxon>
        <taxon>Magnoliopsida</taxon>
        <taxon>eudicotyledons</taxon>
        <taxon>Gunneridae</taxon>
        <taxon>Pentapetalae</taxon>
        <taxon>rosids</taxon>
        <taxon>malvids</taxon>
        <taxon>Brassicales</taxon>
        <taxon>Brassicaceae</taxon>
        <taxon>Brassiceae</taxon>
        <taxon>Raphanus</taxon>
    </lineage>
</organism>
<feature type="domain" description="DC1" evidence="2">
    <location>
        <begin position="274"/>
        <end position="316"/>
    </location>
</feature>
<dbReference type="KEGG" id="rsz:108858834"/>
<dbReference type="InterPro" id="IPR004146">
    <property type="entry name" value="DC1"/>
</dbReference>
<evidence type="ECO:0000259" key="3">
    <source>
        <dbReference type="Pfam" id="PF22926"/>
    </source>
</evidence>
<dbReference type="InterPro" id="IPR054483">
    <property type="entry name" value="DC1-like_CT"/>
</dbReference>